<feature type="compositionally biased region" description="Basic residues" evidence="1">
    <location>
        <begin position="96"/>
        <end position="128"/>
    </location>
</feature>
<feature type="region of interest" description="Disordered" evidence="1">
    <location>
        <begin position="301"/>
        <end position="343"/>
    </location>
</feature>
<feature type="transmembrane region" description="Helical" evidence="2">
    <location>
        <begin position="150"/>
        <end position="173"/>
    </location>
</feature>
<evidence type="ECO:0000313" key="4">
    <source>
        <dbReference type="Proteomes" id="UP000799536"/>
    </source>
</evidence>
<keyword evidence="2" id="KW-0472">Membrane</keyword>
<evidence type="ECO:0000313" key="3">
    <source>
        <dbReference type="EMBL" id="KAF2206050.1"/>
    </source>
</evidence>
<feature type="compositionally biased region" description="Polar residues" evidence="1">
    <location>
        <begin position="41"/>
        <end position="53"/>
    </location>
</feature>
<comment type="caution">
    <text evidence="3">The sequence shown here is derived from an EMBL/GenBank/DDBJ whole genome shotgun (WGS) entry which is preliminary data.</text>
</comment>
<keyword evidence="2" id="KW-0812">Transmembrane</keyword>
<proteinExistence type="predicted"/>
<feature type="compositionally biased region" description="Low complexity" evidence="1">
    <location>
        <begin position="1"/>
        <end position="25"/>
    </location>
</feature>
<sequence length="386" mass="43041">MLNGSSVYSNSPLSSNTNSPKLPLLGLFRRGERPEPITVPGNGQPNNPISSHSPLRPLPTASSYIRVLGRHPADLPLDRSGSVDPETEQLAAEVNRRRRRRRRRKHHHDHYHHQRSQQRHHSRQTHWVRRKSEPPICFSFIKGRTARSKCFACLISGFFLITVLTIYLTLALIKKPLRQEVHVLFILFILGGTIVFCHSLIRLCMLILRPEPGIPAHMRIPSVTGPEGFQPSVPIPVVLARDEELGLAGEADEDGGRSRDPEKDKERGIVKMPPPAYGLWRSSVRADPNLLHWRRVEVDNPDIDHQASPAETVIPSSHGSRGESGESQRKEGAPRPPSYVSEDGVEYVVSAARRSVARSVAGLSDVHPAWRPGFAVSEVGNWAASR</sequence>
<feature type="region of interest" description="Disordered" evidence="1">
    <location>
        <begin position="248"/>
        <end position="271"/>
    </location>
</feature>
<dbReference type="EMBL" id="ML993846">
    <property type="protein sequence ID" value="KAF2206050.1"/>
    <property type="molecule type" value="Genomic_DNA"/>
</dbReference>
<feature type="compositionally biased region" description="Basic and acidic residues" evidence="1">
    <location>
        <begin position="320"/>
        <end position="333"/>
    </location>
</feature>
<feature type="compositionally biased region" description="Basic and acidic residues" evidence="1">
    <location>
        <begin position="254"/>
        <end position="269"/>
    </location>
</feature>
<feature type="transmembrane region" description="Helical" evidence="2">
    <location>
        <begin position="185"/>
        <end position="208"/>
    </location>
</feature>
<keyword evidence="4" id="KW-1185">Reference proteome</keyword>
<evidence type="ECO:0000256" key="1">
    <source>
        <dbReference type="SAM" id="MobiDB-lite"/>
    </source>
</evidence>
<dbReference type="AlphaFoldDB" id="A0A9P4JVS1"/>
<gene>
    <name evidence="3" type="ORF">GQ43DRAFT_467587</name>
</gene>
<name>A0A9P4JVS1_9PLEO</name>
<protein>
    <submittedName>
        <fullName evidence="3">Uncharacterized protein</fullName>
    </submittedName>
</protein>
<feature type="region of interest" description="Disordered" evidence="1">
    <location>
        <begin position="76"/>
        <end position="128"/>
    </location>
</feature>
<feature type="region of interest" description="Disordered" evidence="1">
    <location>
        <begin position="1"/>
        <end position="58"/>
    </location>
</feature>
<dbReference type="Proteomes" id="UP000799536">
    <property type="component" value="Unassembled WGS sequence"/>
</dbReference>
<dbReference type="OrthoDB" id="5417811at2759"/>
<accession>A0A9P4JVS1</accession>
<keyword evidence="2" id="KW-1133">Transmembrane helix</keyword>
<organism evidence="3 4">
    <name type="scientific">Delitschia confertaspora ATCC 74209</name>
    <dbReference type="NCBI Taxonomy" id="1513339"/>
    <lineage>
        <taxon>Eukaryota</taxon>
        <taxon>Fungi</taxon>
        <taxon>Dikarya</taxon>
        <taxon>Ascomycota</taxon>
        <taxon>Pezizomycotina</taxon>
        <taxon>Dothideomycetes</taxon>
        <taxon>Pleosporomycetidae</taxon>
        <taxon>Pleosporales</taxon>
        <taxon>Delitschiaceae</taxon>
        <taxon>Delitschia</taxon>
    </lineage>
</organism>
<evidence type="ECO:0000256" key="2">
    <source>
        <dbReference type="SAM" id="Phobius"/>
    </source>
</evidence>
<reference evidence="3" key="1">
    <citation type="journal article" date="2020" name="Stud. Mycol.">
        <title>101 Dothideomycetes genomes: a test case for predicting lifestyles and emergence of pathogens.</title>
        <authorList>
            <person name="Haridas S."/>
            <person name="Albert R."/>
            <person name="Binder M."/>
            <person name="Bloem J."/>
            <person name="Labutti K."/>
            <person name="Salamov A."/>
            <person name="Andreopoulos B."/>
            <person name="Baker S."/>
            <person name="Barry K."/>
            <person name="Bills G."/>
            <person name="Bluhm B."/>
            <person name="Cannon C."/>
            <person name="Castanera R."/>
            <person name="Culley D."/>
            <person name="Daum C."/>
            <person name="Ezra D."/>
            <person name="Gonzalez J."/>
            <person name="Henrissat B."/>
            <person name="Kuo A."/>
            <person name="Liang C."/>
            <person name="Lipzen A."/>
            <person name="Lutzoni F."/>
            <person name="Magnuson J."/>
            <person name="Mondo S."/>
            <person name="Nolan M."/>
            <person name="Ohm R."/>
            <person name="Pangilinan J."/>
            <person name="Park H.-J."/>
            <person name="Ramirez L."/>
            <person name="Alfaro M."/>
            <person name="Sun H."/>
            <person name="Tritt A."/>
            <person name="Yoshinaga Y."/>
            <person name="Zwiers L.-H."/>
            <person name="Turgeon B."/>
            <person name="Goodwin S."/>
            <person name="Spatafora J."/>
            <person name="Crous P."/>
            <person name="Grigoriev I."/>
        </authorList>
    </citation>
    <scope>NUCLEOTIDE SEQUENCE</scope>
    <source>
        <strain evidence="3">ATCC 74209</strain>
    </source>
</reference>